<evidence type="ECO:0000256" key="2">
    <source>
        <dbReference type="ARBA" id="ARBA00023012"/>
    </source>
</evidence>
<dbReference type="InterPro" id="IPR001789">
    <property type="entry name" value="Sig_transdc_resp-reg_receiver"/>
</dbReference>
<feature type="region of interest" description="Disordered" evidence="4">
    <location>
        <begin position="72"/>
        <end position="128"/>
    </location>
</feature>
<dbReference type="STRING" id="294747.C5MC77"/>
<dbReference type="OrthoDB" id="21225at2759"/>
<dbReference type="GeneID" id="8297804"/>
<feature type="compositionally biased region" description="Low complexity" evidence="4">
    <location>
        <begin position="468"/>
        <end position="478"/>
    </location>
</feature>
<dbReference type="PANTHER" id="PTHR45339:SF1">
    <property type="entry name" value="HYBRID SIGNAL TRANSDUCTION HISTIDINE KINASE J"/>
    <property type="match status" value="1"/>
</dbReference>
<feature type="region of interest" description="Disordered" evidence="4">
    <location>
        <begin position="1"/>
        <end position="53"/>
    </location>
</feature>
<dbReference type="RefSeq" id="XP_002549372.1">
    <property type="nucleotide sequence ID" value="XM_002549326.1"/>
</dbReference>
<evidence type="ECO:0000259" key="5">
    <source>
        <dbReference type="PROSITE" id="PS50110"/>
    </source>
</evidence>
<dbReference type="Gene3D" id="3.40.50.2300">
    <property type="match status" value="1"/>
</dbReference>
<dbReference type="FunFam" id="3.40.50.2300:FF:000146">
    <property type="entry name" value="Putative two-component response regulator SSK1p"/>
    <property type="match status" value="1"/>
</dbReference>
<feature type="domain" description="Response regulatory" evidence="5">
    <location>
        <begin position="529"/>
        <end position="675"/>
    </location>
</feature>
<dbReference type="SMART" id="SM00448">
    <property type="entry name" value="REC"/>
    <property type="match status" value="1"/>
</dbReference>
<reference evidence="6 7" key="1">
    <citation type="journal article" date="2009" name="Nature">
        <title>Evolution of pathogenicity and sexual reproduction in eight Candida genomes.</title>
        <authorList>
            <person name="Butler G."/>
            <person name="Rasmussen M.D."/>
            <person name="Lin M.F."/>
            <person name="Santos M.A."/>
            <person name="Sakthikumar S."/>
            <person name="Munro C.A."/>
            <person name="Rheinbay E."/>
            <person name="Grabherr M."/>
            <person name="Forche A."/>
            <person name="Reedy J.L."/>
            <person name="Agrafioti I."/>
            <person name="Arnaud M.B."/>
            <person name="Bates S."/>
            <person name="Brown A.J."/>
            <person name="Brunke S."/>
            <person name="Costanzo M.C."/>
            <person name="Fitzpatrick D.A."/>
            <person name="de Groot P.W."/>
            <person name="Harris D."/>
            <person name="Hoyer L.L."/>
            <person name="Hube B."/>
            <person name="Klis F.M."/>
            <person name="Kodira C."/>
            <person name="Lennard N."/>
            <person name="Logue M.E."/>
            <person name="Martin R."/>
            <person name="Neiman A.M."/>
            <person name="Nikolaou E."/>
            <person name="Quail M.A."/>
            <person name="Quinn J."/>
            <person name="Santos M.C."/>
            <person name="Schmitzberger F.F."/>
            <person name="Sherlock G."/>
            <person name="Shah P."/>
            <person name="Silverstein K.A."/>
            <person name="Skrzypek M.S."/>
            <person name="Soll D."/>
            <person name="Staggs R."/>
            <person name="Stansfield I."/>
            <person name="Stumpf M.P."/>
            <person name="Sudbery P.E."/>
            <person name="Srikantha T."/>
            <person name="Zeng Q."/>
            <person name="Berman J."/>
            <person name="Berriman M."/>
            <person name="Heitman J."/>
            <person name="Gow N.A."/>
            <person name="Lorenz M.C."/>
            <person name="Birren B.W."/>
            <person name="Kellis M."/>
            <person name="Cuomo C.A."/>
        </authorList>
    </citation>
    <scope>NUCLEOTIDE SEQUENCE [LARGE SCALE GENOMIC DNA]</scope>
    <source>
        <strain evidence="7">ATCC MYA-3404 / T1</strain>
    </source>
</reference>
<dbReference type="eggNOG" id="KOG0519">
    <property type="taxonomic scope" value="Eukaryota"/>
</dbReference>
<gene>
    <name evidence="6" type="ORF">CTRG_03669</name>
</gene>
<feature type="compositionally biased region" description="Acidic residues" evidence="4">
    <location>
        <begin position="458"/>
        <end position="467"/>
    </location>
</feature>
<dbReference type="Proteomes" id="UP000002037">
    <property type="component" value="Unassembled WGS sequence"/>
</dbReference>
<feature type="compositionally biased region" description="Polar residues" evidence="4">
    <location>
        <begin position="78"/>
        <end position="93"/>
    </location>
</feature>
<sequence>MSNLYTTDYPPSYGKRSQSFSQISRLQQMSSSSSGPLQGSTTTATTTANALPYGSTTTNPAAAAAAAMAATSQTTPALTNTPSSKFKKTSMSDSPIPKIEIDKKGKGGAGAGSSGNGNGSIGDEYSHSSLNSATSEVIQNNLPPRRIWVKKSNGNPTTIFSYVNDIVDDLKSAVINKYPNSIGRFDDAADLVIKVDLSNLRAPVSPSMNRVSNNSSRTYENYLILEPDQNVWQLLDHYFPHGMCMTEALIIETPTFTLDNQVQPPTPLSATHNLNNVNGVGLGGERHLSMVGYNYNLNRAQGVKHPQPMQPSNSRMANYKVYPMTRGAHSGNNLNKDRSVSPSALVSRNSPVSHKRSYSNPVYSPVSNVIQGQQQSFQQQGQGQGPQQQQQQQGNNPSAVLLLPRNFSLANNNNSNHRSRLSDDGMAETINENNTPDEDDDGKPETNFTEKDERGADEAGEAFEEEQSQQQQQQQQQQRDTSAKPKSKHKPAPLPLTKLSNSNTNGSTSAAGTPKSSDSTTDKVLPSISVLVVEDNAINQAILGAFLRKRKIHYKIAKNGQEAIDKWKEGGFHLVLMDIQLPVKSGIEATKEIRNLEKLNKIGVFDKNELNTTKEIEDKDKLDSKVFRSPVIIVALTASSNSSIDKKNALTAGCNDYLTKPVNLVWLQNKITEWGCMQALIDFDGWKDKNRRLNKT</sequence>
<evidence type="ECO:0000256" key="4">
    <source>
        <dbReference type="SAM" id="MobiDB-lite"/>
    </source>
</evidence>
<dbReference type="AlphaFoldDB" id="C5MC77"/>
<organism evidence="6 7">
    <name type="scientific">Candida tropicalis (strain ATCC MYA-3404 / T1)</name>
    <name type="common">Yeast</name>
    <dbReference type="NCBI Taxonomy" id="294747"/>
    <lineage>
        <taxon>Eukaryota</taxon>
        <taxon>Fungi</taxon>
        <taxon>Dikarya</taxon>
        <taxon>Ascomycota</taxon>
        <taxon>Saccharomycotina</taxon>
        <taxon>Pichiomycetes</taxon>
        <taxon>Debaryomycetaceae</taxon>
        <taxon>Candida/Lodderomyces clade</taxon>
        <taxon>Candida</taxon>
    </lineage>
</organism>
<dbReference type="PROSITE" id="PS50110">
    <property type="entry name" value="RESPONSE_REGULATORY"/>
    <property type="match status" value="1"/>
</dbReference>
<dbReference type="HOGENOM" id="CLU_008307_4_0_1"/>
<name>C5MC77_CANTT</name>
<proteinExistence type="predicted"/>
<keyword evidence="1 3" id="KW-0597">Phosphoprotein</keyword>
<dbReference type="GO" id="GO:1900445">
    <property type="term" value="P:positive regulation of filamentous growth of a population of unicellular organisms in response to biotic stimulus"/>
    <property type="evidence" value="ECO:0007669"/>
    <property type="project" value="UniProtKB-ARBA"/>
</dbReference>
<evidence type="ECO:0000313" key="7">
    <source>
        <dbReference type="Proteomes" id="UP000002037"/>
    </source>
</evidence>
<feature type="compositionally biased region" description="Low complexity" evidence="4">
    <location>
        <begin position="500"/>
        <end position="513"/>
    </location>
</feature>
<feature type="compositionally biased region" description="Polar residues" evidence="4">
    <location>
        <begin position="330"/>
        <end position="370"/>
    </location>
</feature>
<dbReference type="GO" id="GO:0000156">
    <property type="term" value="F:phosphorelay response regulator activity"/>
    <property type="evidence" value="ECO:0007669"/>
    <property type="project" value="UniProtKB-ARBA"/>
</dbReference>
<accession>C5MC77</accession>
<evidence type="ECO:0000256" key="3">
    <source>
        <dbReference type="PROSITE-ProRule" id="PRU00169"/>
    </source>
</evidence>
<dbReference type="VEuPathDB" id="FungiDB:CTRG_03669"/>
<feature type="compositionally biased region" description="Gly residues" evidence="4">
    <location>
        <begin position="107"/>
        <end position="120"/>
    </location>
</feature>
<feature type="region of interest" description="Disordered" evidence="4">
    <location>
        <begin position="325"/>
        <end position="395"/>
    </location>
</feature>
<dbReference type="PANTHER" id="PTHR45339">
    <property type="entry name" value="HYBRID SIGNAL TRANSDUCTION HISTIDINE KINASE J"/>
    <property type="match status" value="1"/>
</dbReference>
<dbReference type="GO" id="GO:0036180">
    <property type="term" value="P:filamentous growth of a population of unicellular organisms in response to biotic stimulus"/>
    <property type="evidence" value="ECO:0007669"/>
    <property type="project" value="UniProtKB-ARBA"/>
</dbReference>
<dbReference type="Pfam" id="PF00072">
    <property type="entry name" value="Response_reg"/>
    <property type="match status" value="1"/>
</dbReference>
<dbReference type="EMBL" id="GG692398">
    <property type="protein sequence ID" value="EER33244.1"/>
    <property type="molecule type" value="Genomic_DNA"/>
</dbReference>
<keyword evidence="7" id="KW-1185">Reference proteome</keyword>
<dbReference type="KEGG" id="ctp:CTRG_03669"/>
<dbReference type="CDD" id="cd17546">
    <property type="entry name" value="REC_hyHK_CKI1_RcsC-like"/>
    <property type="match status" value="1"/>
</dbReference>
<feature type="modified residue" description="4-aspartylphosphate" evidence="3">
    <location>
        <position position="578"/>
    </location>
</feature>
<protein>
    <recommendedName>
        <fullName evidence="5">Response regulatory domain-containing protein</fullName>
    </recommendedName>
</protein>
<dbReference type="SUPFAM" id="SSF52172">
    <property type="entry name" value="CheY-like"/>
    <property type="match status" value="1"/>
</dbReference>
<evidence type="ECO:0000313" key="6">
    <source>
        <dbReference type="EMBL" id="EER33244.1"/>
    </source>
</evidence>
<feature type="compositionally biased region" description="Low complexity" evidence="4">
    <location>
        <begin position="21"/>
        <end position="48"/>
    </location>
</feature>
<feature type="compositionally biased region" description="Low complexity" evidence="4">
    <location>
        <begin position="371"/>
        <end position="394"/>
    </location>
</feature>
<feature type="compositionally biased region" description="Basic and acidic residues" evidence="4">
    <location>
        <begin position="448"/>
        <end position="457"/>
    </location>
</feature>
<evidence type="ECO:0000256" key="1">
    <source>
        <dbReference type="ARBA" id="ARBA00022553"/>
    </source>
</evidence>
<feature type="region of interest" description="Disordered" evidence="4">
    <location>
        <begin position="409"/>
        <end position="522"/>
    </location>
</feature>
<dbReference type="InterPro" id="IPR011006">
    <property type="entry name" value="CheY-like_superfamily"/>
</dbReference>
<keyword evidence="2" id="KW-0902">Two-component regulatory system</keyword>
<dbReference type="GO" id="GO:0006950">
    <property type="term" value="P:response to stress"/>
    <property type="evidence" value="ECO:0007669"/>
    <property type="project" value="UniProtKB-ARBA"/>
</dbReference>